<accession>A0A6C0AUF5</accession>
<reference evidence="2" key="1">
    <citation type="journal article" date="2020" name="Nature">
        <title>Giant virus diversity and host interactions through global metagenomics.</title>
        <authorList>
            <person name="Schulz F."/>
            <person name="Roux S."/>
            <person name="Paez-Espino D."/>
            <person name="Jungbluth S."/>
            <person name="Walsh D.A."/>
            <person name="Denef V.J."/>
            <person name="McMahon K.D."/>
            <person name="Konstantinidis K.T."/>
            <person name="Eloe-Fadrosh E.A."/>
            <person name="Kyrpides N.C."/>
            <person name="Woyke T."/>
        </authorList>
    </citation>
    <scope>NUCLEOTIDE SEQUENCE</scope>
    <source>
        <strain evidence="2">GVMAG-S-1103017-74</strain>
    </source>
</reference>
<protein>
    <submittedName>
        <fullName evidence="2">Uncharacterized protein</fullName>
    </submittedName>
</protein>
<sequence>MANVPAALRAALTEPAGGARSALSASAASMRRARGADAPAHVQFLHDTSAQRVTQRAHILALVQSALVLHGTSSEDAFPDRRVKHKLHDAAVAHTVNIRELRAAWGGTSHADARVQLLACPLARFNAAVHVALQTRALATPHGALIGATRAGVHRRDVLDALACPADVCRLACLAAPAVLDGGAPLDGHTVLPAARTATAEQVRYILRRTTYRHQVHARPIKRRQQRGASPAQHGNVRAVQHCMYVKAAHSGSVVEKVHAALRDGTPHGAPLAPATPRGKADDDAAHDAAAPSARSDVYTEARHAAHPAVLFATRGNAKASKRAHDAARKAGAALRDAGVPPCAHDIAVLLGVDAAGGARAAAGQ</sequence>
<dbReference type="AlphaFoldDB" id="A0A6C0AUF5"/>
<evidence type="ECO:0000313" key="2">
    <source>
        <dbReference type="EMBL" id="QHS82990.1"/>
    </source>
</evidence>
<proteinExistence type="predicted"/>
<feature type="region of interest" description="Disordered" evidence="1">
    <location>
        <begin position="264"/>
        <end position="299"/>
    </location>
</feature>
<organism evidence="2">
    <name type="scientific">viral metagenome</name>
    <dbReference type="NCBI Taxonomy" id="1070528"/>
    <lineage>
        <taxon>unclassified sequences</taxon>
        <taxon>metagenomes</taxon>
        <taxon>organismal metagenomes</taxon>
    </lineage>
</organism>
<dbReference type="EMBL" id="MN740864">
    <property type="protein sequence ID" value="QHS82990.1"/>
    <property type="molecule type" value="Genomic_DNA"/>
</dbReference>
<name>A0A6C0AUF5_9ZZZZ</name>
<evidence type="ECO:0000256" key="1">
    <source>
        <dbReference type="SAM" id="MobiDB-lite"/>
    </source>
</evidence>